<proteinExistence type="predicted"/>
<dbReference type="InterPro" id="IPR001853">
    <property type="entry name" value="DSBA-like_thioredoxin_dom"/>
</dbReference>
<dbReference type="EMBL" id="JBEZAM010000001">
    <property type="protein sequence ID" value="MEU7291899.1"/>
    <property type="molecule type" value="Genomic_DNA"/>
</dbReference>
<gene>
    <name evidence="2" type="ORF">AB0A76_01635</name>
</gene>
<evidence type="ECO:0000313" key="2">
    <source>
        <dbReference type="EMBL" id="MEU7291899.1"/>
    </source>
</evidence>
<feature type="domain" description="DSBA-like thioredoxin" evidence="1">
    <location>
        <begin position="18"/>
        <end position="212"/>
    </location>
</feature>
<dbReference type="CDD" id="cd03024">
    <property type="entry name" value="DsbA_FrnE"/>
    <property type="match status" value="1"/>
</dbReference>
<dbReference type="Pfam" id="PF01323">
    <property type="entry name" value="DSBA"/>
    <property type="match status" value="1"/>
</dbReference>
<name>A0ABV3CNW7_STREX</name>
<dbReference type="InterPro" id="IPR036249">
    <property type="entry name" value="Thioredoxin-like_sf"/>
</dbReference>
<keyword evidence="3" id="KW-1185">Reference proteome</keyword>
<dbReference type="RefSeq" id="WP_359203231.1">
    <property type="nucleotide sequence ID" value="NZ_JBEZAM010000001.1"/>
</dbReference>
<reference evidence="2 3" key="1">
    <citation type="submission" date="2024-06" db="EMBL/GenBank/DDBJ databases">
        <title>The Natural Products Discovery Center: Release of the First 8490 Sequenced Strains for Exploring Actinobacteria Biosynthetic Diversity.</title>
        <authorList>
            <person name="Kalkreuter E."/>
            <person name="Kautsar S.A."/>
            <person name="Yang D."/>
            <person name="Bader C.D."/>
            <person name="Teijaro C.N."/>
            <person name="Fluegel L."/>
            <person name="Davis C.M."/>
            <person name="Simpson J.R."/>
            <person name="Lauterbach L."/>
            <person name="Steele A.D."/>
            <person name="Gui C."/>
            <person name="Meng S."/>
            <person name="Li G."/>
            <person name="Viehrig K."/>
            <person name="Ye F."/>
            <person name="Su P."/>
            <person name="Kiefer A.F."/>
            <person name="Nichols A."/>
            <person name="Cepeda A.J."/>
            <person name="Yan W."/>
            <person name="Fan B."/>
            <person name="Jiang Y."/>
            <person name="Adhikari A."/>
            <person name="Zheng C.-J."/>
            <person name="Schuster L."/>
            <person name="Cowan T.M."/>
            <person name="Smanski M.J."/>
            <person name="Chevrette M.G."/>
            <person name="De Carvalho L.P.S."/>
            <person name="Shen B."/>
        </authorList>
    </citation>
    <scope>NUCLEOTIDE SEQUENCE [LARGE SCALE GENOMIC DNA]</scope>
    <source>
        <strain evidence="2 3">NPDC045705</strain>
    </source>
</reference>
<accession>A0ABV3CNW7</accession>
<dbReference type="Gene3D" id="3.40.30.10">
    <property type="entry name" value="Glutaredoxin"/>
    <property type="match status" value="1"/>
</dbReference>
<comment type="caution">
    <text evidence="2">The sequence shown here is derived from an EMBL/GenBank/DDBJ whole genome shotgun (WGS) entry which is preliminary data.</text>
</comment>
<evidence type="ECO:0000259" key="1">
    <source>
        <dbReference type="Pfam" id="PF01323"/>
    </source>
</evidence>
<sequence length="219" mass="23519">MAPQNDNPQSDNPQTVRVQIVADVICAHSYIGFTRLGRAAGRLREEGVDVRIEVLPFELAPGAPTTGQPLLAVLRHVFGERAVTDALALAERAVADGLRFDYENALASGTFEAHRLILLAGRQGLAEPMTERLFRAHFTDGLHIGDPDVLAALAAEVGVRTDEEAARDSVGELKERLDRVRGQGVTGVPVIVVDGVPPMTGAQPEETLYRALRTGVRSA</sequence>
<dbReference type="PANTHER" id="PTHR13887:SF41">
    <property type="entry name" value="THIOREDOXIN SUPERFAMILY PROTEIN"/>
    <property type="match status" value="1"/>
</dbReference>
<organism evidence="2 3">
    <name type="scientific">Streptomyces exfoliatus</name>
    <name type="common">Streptomyces hydrogenans</name>
    <dbReference type="NCBI Taxonomy" id="1905"/>
    <lineage>
        <taxon>Bacteria</taxon>
        <taxon>Bacillati</taxon>
        <taxon>Actinomycetota</taxon>
        <taxon>Actinomycetes</taxon>
        <taxon>Kitasatosporales</taxon>
        <taxon>Streptomycetaceae</taxon>
        <taxon>Streptomyces</taxon>
    </lineage>
</organism>
<dbReference type="SUPFAM" id="SSF52833">
    <property type="entry name" value="Thioredoxin-like"/>
    <property type="match status" value="1"/>
</dbReference>
<evidence type="ECO:0000313" key="3">
    <source>
        <dbReference type="Proteomes" id="UP001551210"/>
    </source>
</evidence>
<protein>
    <submittedName>
        <fullName evidence="2">DsbA family oxidoreductase</fullName>
    </submittedName>
</protein>
<dbReference type="Proteomes" id="UP001551210">
    <property type="component" value="Unassembled WGS sequence"/>
</dbReference>
<dbReference type="PANTHER" id="PTHR13887">
    <property type="entry name" value="GLUTATHIONE S-TRANSFERASE KAPPA"/>
    <property type="match status" value="1"/>
</dbReference>